<feature type="region of interest" description="Disordered" evidence="1">
    <location>
        <begin position="1"/>
        <end position="24"/>
    </location>
</feature>
<dbReference type="Proteomes" id="UP001054821">
    <property type="component" value="Chromosome 2"/>
</dbReference>
<feature type="compositionally biased region" description="Basic and acidic residues" evidence="1">
    <location>
        <begin position="43"/>
        <end position="62"/>
    </location>
</feature>
<proteinExistence type="predicted"/>
<gene>
    <name evidence="2" type="ORF">L3X38_012698</name>
</gene>
<reference evidence="2 3" key="1">
    <citation type="journal article" date="2022" name="G3 (Bethesda)">
        <title>Whole-genome sequence and methylome profiling of the almond [Prunus dulcis (Mill.) D.A. Webb] cultivar 'Nonpareil'.</title>
        <authorList>
            <person name="D'Amico-Willman K.M."/>
            <person name="Ouma W.Z."/>
            <person name="Meulia T."/>
            <person name="Sideli G.M."/>
            <person name="Gradziel T.M."/>
            <person name="Fresnedo-Ramirez J."/>
        </authorList>
    </citation>
    <scope>NUCLEOTIDE SEQUENCE [LARGE SCALE GENOMIC DNA]</scope>
    <source>
        <strain evidence="2">Clone GOH B32 T37-40</strain>
    </source>
</reference>
<evidence type="ECO:0000313" key="3">
    <source>
        <dbReference type="Proteomes" id="UP001054821"/>
    </source>
</evidence>
<dbReference type="AlphaFoldDB" id="A0AAD4WMA4"/>
<sequence>MSGPTGGRNSKAPTPEHPTPCVASKLCPTRADWVITHRNIQRHGDDPKLYNKSFHMPEHPTPHMESVSHAGTSNAATSPDSPTRRHTRRQRVGVQSNFRRRKNSTPEVILPTLASTRGQEHFLQLRGGPIPAATGRNFNLKFGPNPRFSNPFPTLTIDPNLYQHQLELVKRRRNHTSITEFGRRRRRRDGGTVPVRTSRARGRSAWFPTGKTGGACSGRRGESNGTGLGSCRGRN</sequence>
<evidence type="ECO:0000256" key="1">
    <source>
        <dbReference type="SAM" id="MobiDB-lite"/>
    </source>
</evidence>
<feature type="region of interest" description="Disordered" evidence="1">
    <location>
        <begin position="43"/>
        <end position="102"/>
    </location>
</feature>
<accession>A0AAD4WMA4</accession>
<keyword evidence="3" id="KW-1185">Reference proteome</keyword>
<protein>
    <submittedName>
        <fullName evidence="2">Uncharacterized protein</fullName>
    </submittedName>
</protein>
<feature type="compositionally biased region" description="Polar residues" evidence="1">
    <location>
        <begin position="69"/>
        <end position="81"/>
    </location>
</feature>
<feature type="region of interest" description="Disordered" evidence="1">
    <location>
        <begin position="204"/>
        <end position="235"/>
    </location>
</feature>
<name>A0AAD4WMA4_PRUDU</name>
<organism evidence="2 3">
    <name type="scientific">Prunus dulcis</name>
    <name type="common">Almond</name>
    <name type="synonym">Amygdalus dulcis</name>
    <dbReference type="NCBI Taxonomy" id="3755"/>
    <lineage>
        <taxon>Eukaryota</taxon>
        <taxon>Viridiplantae</taxon>
        <taxon>Streptophyta</taxon>
        <taxon>Embryophyta</taxon>
        <taxon>Tracheophyta</taxon>
        <taxon>Spermatophyta</taxon>
        <taxon>Magnoliopsida</taxon>
        <taxon>eudicotyledons</taxon>
        <taxon>Gunneridae</taxon>
        <taxon>Pentapetalae</taxon>
        <taxon>rosids</taxon>
        <taxon>fabids</taxon>
        <taxon>Rosales</taxon>
        <taxon>Rosaceae</taxon>
        <taxon>Amygdaloideae</taxon>
        <taxon>Amygdaleae</taxon>
        <taxon>Prunus</taxon>
    </lineage>
</organism>
<feature type="compositionally biased region" description="Gly residues" evidence="1">
    <location>
        <begin position="224"/>
        <end position="235"/>
    </location>
</feature>
<comment type="caution">
    <text evidence="2">The sequence shown here is derived from an EMBL/GenBank/DDBJ whole genome shotgun (WGS) entry which is preliminary data.</text>
</comment>
<evidence type="ECO:0000313" key="2">
    <source>
        <dbReference type="EMBL" id="KAI5344821.1"/>
    </source>
</evidence>
<dbReference type="EMBL" id="JAJFAZ020000002">
    <property type="protein sequence ID" value="KAI5344821.1"/>
    <property type="molecule type" value="Genomic_DNA"/>
</dbReference>